<dbReference type="PROSITE" id="PS51379">
    <property type="entry name" value="4FE4S_FER_2"/>
    <property type="match status" value="1"/>
</dbReference>
<dbReference type="PANTHER" id="PTHR42783">
    <property type="entry name" value="GLUTAMATE SYNTHASE [NADPH] SMALL CHAIN"/>
    <property type="match status" value="1"/>
</dbReference>
<dbReference type="InterPro" id="IPR006004">
    <property type="entry name" value="SudA-like"/>
</dbReference>
<dbReference type="Pfam" id="PF07992">
    <property type="entry name" value="Pyr_redox_2"/>
    <property type="match status" value="1"/>
</dbReference>
<dbReference type="EMBL" id="ATFF01000002">
    <property type="protein sequence ID" value="EPF32132.1"/>
    <property type="molecule type" value="Genomic_DNA"/>
</dbReference>
<dbReference type="InterPro" id="IPR036188">
    <property type="entry name" value="FAD/NAD-bd_sf"/>
</dbReference>
<dbReference type="GO" id="GO:0051536">
    <property type="term" value="F:iron-sulfur cluster binding"/>
    <property type="evidence" value="ECO:0007669"/>
    <property type="project" value="InterPro"/>
</dbReference>
<feature type="domain" description="4Fe-4S ferredoxin-type" evidence="1">
    <location>
        <begin position="65"/>
        <end position="96"/>
    </location>
</feature>
<evidence type="ECO:0000259" key="1">
    <source>
        <dbReference type="PROSITE" id="PS51379"/>
    </source>
</evidence>
<comment type="caution">
    <text evidence="2">The sequence shown here is derived from an EMBL/GenBank/DDBJ whole genome shotgun (WGS) entry which is preliminary data.</text>
</comment>
<dbReference type="InterPro" id="IPR028261">
    <property type="entry name" value="DPD_II"/>
</dbReference>
<dbReference type="STRING" id="1125699.HMPREF9194_00121"/>
<dbReference type="InterPro" id="IPR009051">
    <property type="entry name" value="Helical_ferredxn"/>
</dbReference>
<dbReference type="PANTHER" id="PTHR42783:SF3">
    <property type="entry name" value="GLUTAMATE SYNTHASE [NADPH] SMALL CHAIN-RELATED"/>
    <property type="match status" value="1"/>
</dbReference>
<gene>
    <name evidence="2" type="ORF">HMPREF9194_00121</name>
</gene>
<dbReference type="Pfam" id="PF14691">
    <property type="entry name" value="Fer4_20"/>
    <property type="match status" value="1"/>
</dbReference>
<proteinExistence type="predicted"/>
<protein>
    <submittedName>
        <fullName evidence="2">Glutamate synthase (NADPH), homotetrameric</fullName>
    </submittedName>
</protein>
<dbReference type="InterPro" id="IPR023753">
    <property type="entry name" value="FAD/NAD-binding_dom"/>
</dbReference>
<dbReference type="eggNOG" id="COG0493">
    <property type="taxonomic scope" value="Bacteria"/>
</dbReference>
<dbReference type="GO" id="GO:0016491">
    <property type="term" value="F:oxidoreductase activity"/>
    <property type="evidence" value="ECO:0007669"/>
    <property type="project" value="InterPro"/>
</dbReference>
<evidence type="ECO:0000313" key="3">
    <source>
        <dbReference type="Proteomes" id="UP000014541"/>
    </source>
</evidence>
<dbReference type="AlphaFoldDB" id="S3KIT6"/>
<dbReference type="OrthoDB" id="9803192at2"/>
<dbReference type="NCBIfam" id="TIGR01316">
    <property type="entry name" value="gltA"/>
    <property type="match status" value="1"/>
</dbReference>
<organism evidence="2 3">
    <name type="scientific">Treponema maltophilum ATCC 51939</name>
    <dbReference type="NCBI Taxonomy" id="1125699"/>
    <lineage>
        <taxon>Bacteria</taxon>
        <taxon>Pseudomonadati</taxon>
        <taxon>Spirochaetota</taxon>
        <taxon>Spirochaetia</taxon>
        <taxon>Spirochaetales</taxon>
        <taxon>Treponemataceae</taxon>
        <taxon>Treponema</taxon>
    </lineage>
</organism>
<keyword evidence="3" id="KW-1185">Reference proteome</keyword>
<sequence>MSAYVDAKTLQQNAEKEYTVLEEKLKAAPLTTKERTSLPQQEMPCREPHERAKQMEEVALGYTKEQAIIEANRCLQCKNQPCVAGCPVNIPIPQFLAETAKGEFKKAVDIIKTTNLLPAICGRVCPQEKQCQAQCTVGKIFKDVERSVSIGRLERFVADFERENNLQTPPAPAADTGKKVAVVGSGPAGLTVAADVRRAGHRVTVFEAFHKEGGVMVYGIPEFRLPKSIVAAEVAMLEKMGVEFRTNFLVGRTGTLPQLLKEQGFDAAFVGTGAGLPKFMNIPGENLIGVFSANEYLTRANLMKAYDTAHAATPLYEAKQVCVAGGGNVAMDAARMALRLGAEKVSIIYRRTRNEMPARREEVAHAEEEGVIFRFLENPVEALGDEEGRIKALRLLSYELGEPDASGRRSPVAIKGSEHEIPCDALIVALGNGSNPLMEKTTPGLEADAKGHIKTDEEGKTSYPAVWAGGDIVLGAATVILAMGEGRKAAASINRYLASL</sequence>
<dbReference type="RefSeq" id="WP_016524429.1">
    <property type="nucleotide sequence ID" value="NZ_KE332518.1"/>
</dbReference>
<accession>S3KIT6</accession>
<dbReference type="PRINTS" id="PR00419">
    <property type="entry name" value="ADXRDTASE"/>
</dbReference>
<dbReference type="HOGENOM" id="CLU_000422_3_3_12"/>
<dbReference type="Proteomes" id="UP000014541">
    <property type="component" value="Unassembled WGS sequence"/>
</dbReference>
<dbReference type="SUPFAM" id="SSF46548">
    <property type="entry name" value="alpha-helical ferredoxin"/>
    <property type="match status" value="1"/>
</dbReference>
<dbReference type="PATRIC" id="fig|1125699.3.peg.120"/>
<dbReference type="Gene3D" id="1.10.1060.10">
    <property type="entry name" value="Alpha-helical ferredoxin"/>
    <property type="match status" value="1"/>
</dbReference>
<dbReference type="Gene3D" id="3.50.50.60">
    <property type="entry name" value="FAD/NAD(P)-binding domain"/>
    <property type="match status" value="2"/>
</dbReference>
<evidence type="ECO:0000313" key="2">
    <source>
        <dbReference type="EMBL" id="EPF32132.1"/>
    </source>
</evidence>
<reference evidence="2 3" key="1">
    <citation type="submission" date="2013-04" db="EMBL/GenBank/DDBJ databases">
        <title>The Genome Sequence of Treponema maltophilum ATCC 51939.</title>
        <authorList>
            <consortium name="The Broad Institute Genomics Platform"/>
            <person name="Earl A."/>
            <person name="Ward D."/>
            <person name="Feldgarden M."/>
            <person name="Gevers D."/>
            <person name="Leonetti C."/>
            <person name="Blanton J.M."/>
            <person name="Dewhirst F.E."/>
            <person name="Izard J."/>
            <person name="Walker B."/>
            <person name="Young S."/>
            <person name="Zeng Q."/>
            <person name="Gargeya S."/>
            <person name="Fitzgerald M."/>
            <person name="Haas B."/>
            <person name="Abouelleil A."/>
            <person name="Allen A.W."/>
            <person name="Alvarado L."/>
            <person name="Arachchi H.M."/>
            <person name="Berlin A.M."/>
            <person name="Chapman S.B."/>
            <person name="Gainer-Dewar J."/>
            <person name="Goldberg J."/>
            <person name="Griggs A."/>
            <person name="Gujja S."/>
            <person name="Hansen M."/>
            <person name="Howarth C."/>
            <person name="Imamovic A."/>
            <person name="Ireland A."/>
            <person name="Larimer J."/>
            <person name="McCowan C."/>
            <person name="Murphy C."/>
            <person name="Pearson M."/>
            <person name="Poon T.W."/>
            <person name="Priest M."/>
            <person name="Roberts A."/>
            <person name="Saif S."/>
            <person name="Shea T."/>
            <person name="Sisk P."/>
            <person name="Sykes S."/>
            <person name="Wortman J."/>
            <person name="Nusbaum C."/>
            <person name="Birren B."/>
        </authorList>
    </citation>
    <scope>NUCLEOTIDE SEQUENCE [LARGE SCALE GENOMIC DNA]</scope>
    <source>
        <strain evidence="2 3">ATCC 51939</strain>
    </source>
</reference>
<dbReference type="InterPro" id="IPR017896">
    <property type="entry name" value="4Fe4S_Fe-S-bd"/>
</dbReference>
<name>S3KIT6_TREMA</name>
<dbReference type="SUPFAM" id="SSF51971">
    <property type="entry name" value="Nucleotide-binding domain"/>
    <property type="match status" value="1"/>
</dbReference>